<accession>A0A3E3K1M3</accession>
<proteinExistence type="predicted"/>
<evidence type="ECO:0000313" key="1">
    <source>
        <dbReference type="EMBL" id="RGE87050.1"/>
    </source>
</evidence>
<sequence length="188" mass="21447">MTDVMIEVFFCIGDCLQFRKVSFSASDDYFIWAFFMAEASRLNVGEENDMGEVRLKEDLRCAEESGEQALASLYAVRAKLNSAKKWGILDIFGGNLISSYVKHSKINEVEGLIEQSRMKLTDFQKTLRGVEIPAELKMEVSSFLTFADFAFDNPVTDYLVQTKLQTLGEEVEDTIQLMETLLEHIREQ</sequence>
<dbReference type="EMBL" id="QVLX01000004">
    <property type="protein sequence ID" value="RGE87050.1"/>
    <property type="molecule type" value="Genomic_DNA"/>
</dbReference>
<dbReference type="Proteomes" id="UP000261080">
    <property type="component" value="Unassembled WGS sequence"/>
</dbReference>
<keyword evidence="2" id="KW-1185">Reference proteome</keyword>
<comment type="caution">
    <text evidence="1">The sequence shown here is derived from an EMBL/GenBank/DDBJ whole genome shotgun (WGS) entry which is preliminary data.</text>
</comment>
<reference evidence="1 2" key="1">
    <citation type="submission" date="2018-08" db="EMBL/GenBank/DDBJ databases">
        <title>A genome reference for cultivated species of the human gut microbiota.</title>
        <authorList>
            <person name="Zou Y."/>
            <person name="Xue W."/>
            <person name="Luo G."/>
        </authorList>
    </citation>
    <scope>NUCLEOTIDE SEQUENCE [LARGE SCALE GENOMIC DNA]</scope>
    <source>
        <strain evidence="1 2">AF37-2AT</strain>
    </source>
</reference>
<dbReference type="AlphaFoldDB" id="A0A3E3K1M3"/>
<gene>
    <name evidence="1" type="ORF">DW016_08925</name>
</gene>
<organism evidence="1 2">
    <name type="scientific">Sellimonas intestinalis</name>
    <dbReference type="NCBI Taxonomy" id="1653434"/>
    <lineage>
        <taxon>Bacteria</taxon>
        <taxon>Bacillati</taxon>
        <taxon>Bacillota</taxon>
        <taxon>Clostridia</taxon>
        <taxon>Lachnospirales</taxon>
        <taxon>Lachnospiraceae</taxon>
        <taxon>Sellimonas</taxon>
    </lineage>
</organism>
<evidence type="ECO:0000313" key="2">
    <source>
        <dbReference type="Proteomes" id="UP000261080"/>
    </source>
</evidence>
<protein>
    <submittedName>
        <fullName evidence="1">Uncharacterized protein</fullName>
    </submittedName>
</protein>
<name>A0A3E3K1M3_9FIRM</name>